<feature type="compositionally biased region" description="Acidic residues" evidence="1">
    <location>
        <begin position="33"/>
        <end position="50"/>
    </location>
</feature>
<sequence>MAPATKWPSSHVQNSATKKRRSSRAVVEIDTCSGDDDEVARDFEDSESNDSSESTCDENSGKTEAKWWCARPWRIDPVTWRVQLNVFKSPAVTRQLAPRMDVYEEGLRRLMKTPRAMAKEQRKLLKKVQHEMTVTMHSAANRTLHLKPELADDADQFFLKL</sequence>
<dbReference type="EMBL" id="ANIY01002072">
    <property type="protein sequence ID" value="ETP43135.1"/>
    <property type="molecule type" value="Genomic_DNA"/>
</dbReference>
<feature type="region of interest" description="Disordered" evidence="1">
    <location>
        <begin position="1"/>
        <end position="64"/>
    </location>
</feature>
<dbReference type="AlphaFoldDB" id="W2Z7T6"/>
<dbReference type="Proteomes" id="UP000018948">
    <property type="component" value="Unassembled WGS sequence"/>
</dbReference>
<evidence type="ECO:0000256" key="1">
    <source>
        <dbReference type="SAM" id="MobiDB-lite"/>
    </source>
</evidence>
<organism evidence="2 3">
    <name type="scientific">Phytophthora nicotianae P10297</name>
    <dbReference type="NCBI Taxonomy" id="1317064"/>
    <lineage>
        <taxon>Eukaryota</taxon>
        <taxon>Sar</taxon>
        <taxon>Stramenopiles</taxon>
        <taxon>Oomycota</taxon>
        <taxon>Peronosporomycetes</taxon>
        <taxon>Peronosporales</taxon>
        <taxon>Peronosporaceae</taxon>
        <taxon>Phytophthora</taxon>
    </lineage>
</organism>
<reference evidence="2 3" key="1">
    <citation type="submission" date="2013-11" db="EMBL/GenBank/DDBJ databases">
        <title>The Genome Sequence of Phytophthora parasitica P10297.</title>
        <authorList>
            <consortium name="The Broad Institute Genomics Platform"/>
            <person name="Russ C."/>
            <person name="Tyler B."/>
            <person name="Panabieres F."/>
            <person name="Shan W."/>
            <person name="Tripathy S."/>
            <person name="Grunwald N."/>
            <person name="Machado M."/>
            <person name="Johnson C.S."/>
            <person name="Walker B."/>
            <person name="Young S.K."/>
            <person name="Zeng Q."/>
            <person name="Gargeya S."/>
            <person name="Fitzgerald M."/>
            <person name="Haas B."/>
            <person name="Abouelleil A."/>
            <person name="Allen A.W."/>
            <person name="Alvarado L."/>
            <person name="Arachchi H.M."/>
            <person name="Berlin A.M."/>
            <person name="Chapman S.B."/>
            <person name="Gainer-Dewar J."/>
            <person name="Goldberg J."/>
            <person name="Griggs A."/>
            <person name="Gujja S."/>
            <person name="Hansen M."/>
            <person name="Howarth C."/>
            <person name="Imamovic A."/>
            <person name="Ireland A."/>
            <person name="Larimer J."/>
            <person name="McCowan C."/>
            <person name="Murphy C."/>
            <person name="Pearson M."/>
            <person name="Poon T.W."/>
            <person name="Priest M."/>
            <person name="Roberts A."/>
            <person name="Saif S."/>
            <person name="Shea T."/>
            <person name="Sisk P."/>
            <person name="Sykes S."/>
            <person name="Wortman J."/>
            <person name="Nusbaum C."/>
            <person name="Birren B."/>
        </authorList>
    </citation>
    <scope>NUCLEOTIDE SEQUENCE [LARGE SCALE GENOMIC DNA]</scope>
    <source>
        <strain evidence="2 3">P10297</strain>
    </source>
</reference>
<name>W2Z7T6_PHYNI</name>
<comment type="caution">
    <text evidence="2">The sequence shown here is derived from an EMBL/GenBank/DDBJ whole genome shotgun (WGS) entry which is preliminary data.</text>
</comment>
<evidence type="ECO:0000313" key="2">
    <source>
        <dbReference type="EMBL" id="ETP43135.1"/>
    </source>
</evidence>
<accession>W2Z7T6</accession>
<feature type="compositionally biased region" description="Polar residues" evidence="1">
    <location>
        <begin position="7"/>
        <end position="16"/>
    </location>
</feature>
<protein>
    <submittedName>
        <fullName evidence="2">Uncharacterized protein</fullName>
    </submittedName>
</protein>
<proteinExistence type="predicted"/>
<evidence type="ECO:0000313" key="3">
    <source>
        <dbReference type="Proteomes" id="UP000018948"/>
    </source>
</evidence>
<gene>
    <name evidence="2" type="ORF">F442_10030</name>
</gene>